<name>C0CQI1_BLAHS</name>
<dbReference type="EMBL" id="ACBZ01000171">
    <property type="protein sequence ID" value="EEG47971.1"/>
    <property type="molecule type" value="Genomic_DNA"/>
</dbReference>
<organism evidence="1 2">
    <name type="scientific">Blautia hydrogenotrophica (strain DSM 10507 / JCM 14656 / S5a33)</name>
    <name type="common">Ruminococcus hydrogenotrophicus</name>
    <dbReference type="NCBI Taxonomy" id="476272"/>
    <lineage>
        <taxon>Bacteria</taxon>
        <taxon>Bacillati</taxon>
        <taxon>Bacillota</taxon>
        <taxon>Clostridia</taxon>
        <taxon>Lachnospirales</taxon>
        <taxon>Lachnospiraceae</taxon>
        <taxon>Blautia</taxon>
    </lineage>
</organism>
<gene>
    <name evidence="1" type="ORF">RUMHYD_03144</name>
</gene>
<comment type="caution">
    <text evidence="1">The sequence shown here is derived from an EMBL/GenBank/DDBJ whole genome shotgun (WGS) entry which is preliminary data.</text>
</comment>
<dbReference type="PATRIC" id="fig|476272.21.peg.1269"/>
<accession>C0CQI1</accession>
<evidence type="ECO:0000313" key="2">
    <source>
        <dbReference type="Proteomes" id="UP000003100"/>
    </source>
</evidence>
<reference evidence="1 2" key="2">
    <citation type="submission" date="2009-02" db="EMBL/GenBank/DDBJ databases">
        <title>Draft genome sequence of Blautia hydrogenotrophica DSM 10507 (Ruminococcus hydrogenotrophicus DSM 10507).</title>
        <authorList>
            <person name="Sudarsanam P."/>
            <person name="Ley R."/>
            <person name="Guruge J."/>
            <person name="Turnbaugh P.J."/>
            <person name="Mahowald M."/>
            <person name="Liep D."/>
            <person name="Gordon J."/>
        </authorList>
    </citation>
    <scope>NUCLEOTIDE SEQUENCE [LARGE SCALE GENOMIC DNA]</scope>
    <source>
        <strain evidence="2">DSM 10507 / JCM 14656 / S5a33</strain>
    </source>
</reference>
<dbReference type="Proteomes" id="UP000003100">
    <property type="component" value="Unassembled WGS sequence"/>
</dbReference>
<dbReference type="HOGENOM" id="CLU_680953_0_0_9"/>
<reference evidence="1 2" key="1">
    <citation type="submission" date="2009-01" db="EMBL/GenBank/DDBJ databases">
        <authorList>
            <person name="Fulton L."/>
            <person name="Clifton S."/>
            <person name="Fulton B."/>
            <person name="Xu J."/>
            <person name="Minx P."/>
            <person name="Pepin K.H."/>
            <person name="Johnson M."/>
            <person name="Bhonagiri V."/>
            <person name="Nash W.E."/>
            <person name="Mardis E.R."/>
            <person name="Wilson R.K."/>
        </authorList>
    </citation>
    <scope>NUCLEOTIDE SEQUENCE [LARGE SCALE GENOMIC DNA]</scope>
    <source>
        <strain evidence="2">DSM 10507 / JCM 14656 / S5a33</strain>
    </source>
</reference>
<proteinExistence type="predicted"/>
<keyword evidence="2" id="KW-1185">Reference proteome</keyword>
<evidence type="ECO:0000313" key="1">
    <source>
        <dbReference type="EMBL" id="EEG47971.1"/>
    </source>
</evidence>
<sequence length="370" mass="43796">MDEDHIVDFLKSKVEIWCFPRLLRELYRGTQNLQTLLTEKLTAYEAGKEENKEQISRKVRNWLGGRNQPANREEVFKICFALSLGEERSEKLLLSTAESGIHYRNPRELIYAFCLRRGFDYPQAQELIEALEQTGAPKSSLEHQKLVRQTWAEEPTQHLTISIKNEFRNITETNELKKFIRDNQGVFGIHHNTAYRKFVAMLEYLLRGVSDNYTFTDVPREKKYSIERVTEEYLRMGVPYQKKNRQCTKVEKFIKKHWPSPKMVQEMYSRKRDVNRKTLLLLYLVTEGMGVEVSEKSFVLEHCKRMDMMMASCGMALLNLHNPFDYLVVQSLNLENDDDFMSWKLERMLRKIFRNDGKTVYLEKQDNSCT</sequence>
<dbReference type="AlphaFoldDB" id="C0CQI1"/>
<dbReference type="eggNOG" id="ENOG50340R9">
    <property type="taxonomic scope" value="Bacteria"/>
</dbReference>
<protein>
    <submittedName>
        <fullName evidence="1">Uncharacterized protein</fullName>
    </submittedName>
</protein>